<organism evidence="2 3">
    <name type="scientific">Candidatus Enterocloster excrementigallinarum</name>
    <dbReference type="NCBI Taxonomy" id="2838558"/>
    <lineage>
        <taxon>Bacteria</taxon>
        <taxon>Bacillati</taxon>
        <taxon>Bacillota</taxon>
        <taxon>Clostridia</taxon>
        <taxon>Lachnospirales</taxon>
        <taxon>Lachnospiraceae</taxon>
        <taxon>Enterocloster</taxon>
    </lineage>
</organism>
<feature type="transmembrane region" description="Helical" evidence="1">
    <location>
        <begin position="21"/>
        <end position="46"/>
    </location>
</feature>
<feature type="transmembrane region" description="Helical" evidence="1">
    <location>
        <begin position="170"/>
        <end position="188"/>
    </location>
</feature>
<sequence length="264" mass="29071">MKQLWCCMKKDSIEFIRKKRGAAFSSVLILISAMVLISSVILPVLADQLARQVPDMTEGGEQLQAVLAKLFPPTMKENIGIWSSDVGVFFTPVVLFMCAPLLREERRTGKWILALEAGYRPQTLLVSKILIYGLGASIPVFIMYNLYYTVGSLVLSNNFRQIHAAANGAVLAYAVFSILNLVIALSVLCKNQASLVIAILAAVTAGPDVLAMFPFGKFLPTYVLTFAYRSSSSWQDLAIPALGLLFLQLLMDWLAVGSVKRFRN</sequence>
<gene>
    <name evidence="2" type="ORF">H9931_02995</name>
</gene>
<evidence type="ECO:0000313" key="3">
    <source>
        <dbReference type="Proteomes" id="UP000823863"/>
    </source>
</evidence>
<reference evidence="2" key="1">
    <citation type="journal article" date="2021" name="PeerJ">
        <title>Extensive microbial diversity within the chicken gut microbiome revealed by metagenomics and culture.</title>
        <authorList>
            <person name="Gilroy R."/>
            <person name="Ravi A."/>
            <person name="Getino M."/>
            <person name="Pursley I."/>
            <person name="Horton D.L."/>
            <person name="Alikhan N.F."/>
            <person name="Baker D."/>
            <person name="Gharbi K."/>
            <person name="Hall N."/>
            <person name="Watson M."/>
            <person name="Adriaenssens E.M."/>
            <person name="Foster-Nyarko E."/>
            <person name="Jarju S."/>
            <person name="Secka A."/>
            <person name="Antonio M."/>
            <person name="Oren A."/>
            <person name="Chaudhuri R.R."/>
            <person name="La Ragione R."/>
            <person name="Hildebrand F."/>
            <person name="Pallen M.J."/>
        </authorList>
    </citation>
    <scope>NUCLEOTIDE SEQUENCE</scope>
    <source>
        <strain evidence="2">CHK198-12963</strain>
    </source>
</reference>
<feature type="transmembrane region" description="Helical" evidence="1">
    <location>
        <begin position="195"/>
        <end position="217"/>
    </location>
</feature>
<feature type="transmembrane region" description="Helical" evidence="1">
    <location>
        <begin position="79"/>
        <end position="102"/>
    </location>
</feature>
<dbReference type="EMBL" id="DWWB01000013">
    <property type="protein sequence ID" value="HJC65676.1"/>
    <property type="molecule type" value="Genomic_DNA"/>
</dbReference>
<comment type="caution">
    <text evidence="2">The sequence shown here is derived from an EMBL/GenBank/DDBJ whole genome shotgun (WGS) entry which is preliminary data.</text>
</comment>
<evidence type="ECO:0000256" key="1">
    <source>
        <dbReference type="SAM" id="Phobius"/>
    </source>
</evidence>
<proteinExistence type="predicted"/>
<evidence type="ECO:0000313" key="2">
    <source>
        <dbReference type="EMBL" id="HJC65676.1"/>
    </source>
</evidence>
<name>A0A9D2PTW7_9FIRM</name>
<dbReference type="Proteomes" id="UP000823863">
    <property type="component" value="Unassembled WGS sequence"/>
</dbReference>
<feature type="transmembrane region" description="Helical" evidence="1">
    <location>
        <begin position="129"/>
        <end position="150"/>
    </location>
</feature>
<keyword evidence="1" id="KW-0812">Transmembrane</keyword>
<dbReference type="AlphaFoldDB" id="A0A9D2PTW7"/>
<keyword evidence="1" id="KW-0472">Membrane</keyword>
<feature type="transmembrane region" description="Helical" evidence="1">
    <location>
        <begin position="237"/>
        <end position="256"/>
    </location>
</feature>
<accession>A0A9D2PTW7</accession>
<reference evidence="2" key="2">
    <citation type="submission" date="2021-04" db="EMBL/GenBank/DDBJ databases">
        <authorList>
            <person name="Gilroy R."/>
        </authorList>
    </citation>
    <scope>NUCLEOTIDE SEQUENCE</scope>
    <source>
        <strain evidence="2">CHK198-12963</strain>
    </source>
</reference>
<keyword evidence="1" id="KW-1133">Transmembrane helix</keyword>
<protein>
    <submittedName>
        <fullName evidence="2">Uncharacterized protein</fullName>
    </submittedName>
</protein>